<comment type="caution">
    <text evidence="1">The sequence shown here is derived from an EMBL/GenBank/DDBJ whole genome shotgun (WGS) entry which is preliminary data.</text>
</comment>
<dbReference type="AlphaFoldDB" id="A0AA39R7G5"/>
<sequence>MAGVGEASAIVGLISTAASLSKAVIDVASKYKAARLQIESFGQEVGILGKILDQLHRLYSKDDLRSDGGVIAVTVDILDQCSGLFAELETYRDTLYSRAGSVRNVTFFGKTKWVFEEKELEYLRTRVESMKINMLLIMTMQCVHGRQRSNMGGAVESHAEQVQILSIQSEKCAKRLQALEDVVVTPTSTKHNPVINRMSIDTAASVRSITDSIFSLYGHESLYETPSESQGEVLAPGSMQARVSRIIEDHIRKIAVVDEDEAIEDLKIEHFCNHLAATELFTDFGLEVLHIEHRCDYELNPPFTDSTPTVN</sequence>
<evidence type="ECO:0000313" key="2">
    <source>
        <dbReference type="Proteomes" id="UP001166286"/>
    </source>
</evidence>
<dbReference type="GO" id="GO:0006355">
    <property type="term" value="P:regulation of DNA-templated transcription"/>
    <property type="evidence" value="ECO:0007669"/>
    <property type="project" value="InterPro"/>
</dbReference>
<dbReference type="Proteomes" id="UP001166286">
    <property type="component" value="Unassembled WGS sequence"/>
</dbReference>
<organism evidence="1 2">
    <name type="scientific">Cladonia borealis</name>
    <dbReference type="NCBI Taxonomy" id="184061"/>
    <lineage>
        <taxon>Eukaryota</taxon>
        <taxon>Fungi</taxon>
        <taxon>Dikarya</taxon>
        <taxon>Ascomycota</taxon>
        <taxon>Pezizomycotina</taxon>
        <taxon>Lecanoromycetes</taxon>
        <taxon>OSLEUM clade</taxon>
        <taxon>Lecanoromycetidae</taxon>
        <taxon>Lecanorales</taxon>
        <taxon>Lecanorineae</taxon>
        <taxon>Cladoniaceae</taxon>
        <taxon>Cladonia</taxon>
    </lineage>
</organism>
<dbReference type="PANTHER" id="PTHR36167">
    <property type="entry name" value="C2H2 FINGER DOMAIN TRANSCRIPTION FACTOR (EUROFUNG)-RELATED"/>
    <property type="match status" value="1"/>
</dbReference>
<reference evidence="1" key="1">
    <citation type="submission" date="2023-03" db="EMBL/GenBank/DDBJ databases">
        <title>Complete genome of Cladonia borealis.</title>
        <authorList>
            <person name="Park H."/>
        </authorList>
    </citation>
    <scope>NUCLEOTIDE SEQUENCE</scope>
    <source>
        <strain evidence="1">ANT050790</strain>
    </source>
</reference>
<accession>A0AA39R7G5</accession>
<name>A0AA39R7G5_9LECA</name>
<dbReference type="EMBL" id="JAFEKC020000004">
    <property type="protein sequence ID" value="KAK0515210.1"/>
    <property type="molecule type" value="Genomic_DNA"/>
</dbReference>
<keyword evidence="2" id="KW-1185">Reference proteome</keyword>
<protein>
    <recommendedName>
        <fullName evidence="3">Fungal N-terminal domain-containing protein</fullName>
    </recommendedName>
</protein>
<gene>
    <name evidence="1" type="ORF">JMJ35_002589</name>
</gene>
<proteinExistence type="predicted"/>
<dbReference type="PANTHER" id="PTHR36167:SF3">
    <property type="entry name" value="C2H2 FINGER DOMAIN TRANSCRIPTION FACTOR (EUROFUNG)-RELATED"/>
    <property type="match status" value="1"/>
</dbReference>
<evidence type="ECO:0008006" key="3">
    <source>
        <dbReference type="Google" id="ProtNLM"/>
    </source>
</evidence>
<dbReference type="InterPro" id="IPR039327">
    <property type="entry name" value="CON7-like"/>
</dbReference>
<evidence type="ECO:0000313" key="1">
    <source>
        <dbReference type="EMBL" id="KAK0515210.1"/>
    </source>
</evidence>